<keyword evidence="1" id="KW-1133">Transmembrane helix</keyword>
<dbReference type="EMBL" id="KU873925">
    <property type="protein sequence ID" value="AND75048.1"/>
    <property type="molecule type" value="Genomic_DNA"/>
</dbReference>
<feature type="transmembrane region" description="Helical" evidence="1">
    <location>
        <begin position="6"/>
        <end position="32"/>
    </location>
</feature>
<organism evidence="2 3">
    <name type="scientific">Pseudomonas phage pf16</name>
    <dbReference type="NCBI Taxonomy" id="1815630"/>
    <lineage>
        <taxon>Viruses</taxon>
        <taxon>Duplodnaviria</taxon>
        <taxon>Heunggongvirae</taxon>
        <taxon>Uroviricota</taxon>
        <taxon>Caudoviricetes</taxon>
        <taxon>Chakrabartyvirus</taxon>
        <taxon>Chakrabartyvirus pf16</taxon>
    </lineage>
</organism>
<protein>
    <recommendedName>
        <fullName evidence="4">Transmembrane protein</fullName>
    </recommendedName>
</protein>
<reference evidence="2 3" key="1">
    <citation type="submission" date="2016-03" db="EMBL/GenBank/DDBJ databases">
        <title>Characterisation of pf16 and phiPMW: Two novel phages infecting Pseudomonas putida PpG1.</title>
        <authorList>
            <person name="Magill D.J."/>
            <person name="Krylov V.N."/>
            <person name="Shaburova O.V."/>
            <person name="Allen C.C.R."/>
            <person name="McGrath J.W."/>
            <person name="Quinn J.P."/>
            <person name="Kulakov L.A."/>
        </authorList>
    </citation>
    <scope>NUCLEOTIDE SEQUENCE [LARGE SCALE GENOMIC DNA]</scope>
</reference>
<keyword evidence="3" id="KW-1185">Reference proteome</keyword>
<evidence type="ECO:0000313" key="2">
    <source>
        <dbReference type="EMBL" id="AND75048.1"/>
    </source>
</evidence>
<evidence type="ECO:0008006" key="4">
    <source>
        <dbReference type="Google" id="ProtNLM"/>
    </source>
</evidence>
<feature type="transmembrane region" description="Helical" evidence="1">
    <location>
        <begin position="44"/>
        <end position="63"/>
    </location>
</feature>
<proteinExistence type="predicted"/>
<evidence type="ECO:0000313" key="3">
    <source>
        <dbReference type="Proteomes" id="UP000225821"/>
    </source>
</evidence>
<keyword evidence="1" id="KW-0812">Transmembrane</keyword>
<accession>A0A1S5R3R4</accession>
<gene>
    <name evidence="2" type="ORF">pf16_125</name>
</gene>
<keyword evidence="1" id="KW-0472">Membrane</keyword>
<name>A0A1S5R3R4_9CAUD</name>
<evidence type="ECO:0000256" key="1">
    <source>
        <dbReference type="SAM" id="Phobius"/>
    </source>
</evidence>
<dbReference type="Proteomes" id="UP000225821">
    <property type="component" value="Segment"/>
</dbReference>
<sequence length="66" mass="7341">MTFAMALFLALTGIGFWVWAIGSLCLFCGRLFNRSFAKHARYSVLFMAFLLPVIGLAITSYVTKVS</sequence>